<evidence type="ECO:0000259" key="5">
    <source>
        <dbReference type="Pfam" id="PF00692"/>
    </source>
</evidence>
<dbReference type="STRING" id="568069.A0A1J1IH90"/>
<evidence type="ECO:0000313" key="6">
    <source>
        <dbReference type="EMBL" id="CRK99587.1"/>
    </source>
</evidence>
<reference evidence="6 7" key="1">
    <citation type="submission" date="2015-04" db="EMBL/GenBank/DDBJ databases">
        <authorList>
            <person name="Syromyatnikov M.Y."/>
            <person name="Popov V.N."/>
        </authorList>
    </citation>
    <scope>NUCLEOTIDE SEQUENCE [LARGE SCALE GENOMIC DNA]</scope>
</reference>
<gene>
    <name evidence="6" type="ORF">CLUMA_CG012899</name>
</gene>
<organism evidence="6 7">
    <name type="scientific">Clunio marinus</name>
    <dbReference type="NCBI Taxonomy" id="568069"/>
    <lineage>
        <taxon>Eukaryota</taxon>
        <taxon>Metazoa</taxon>
        <taxon>Ecdysozoa</taxon>
        <taxon>Arthropoda</taxon>
        <taxon>Hexapoda</taxon>
        <taxon>Insecta</taxon>
        <taxon>Pterygota</taxon>
        <taxon>Neoptera</taxon>
        <taxon>Endopterygota</taxon>
        <taxon>Diptera</taxon>
        <taxon>Nematocera</taxon>
        <taxon>Chironomoidea</taxon>
        <taxon>Chironomidae</taxon>
        <taxon>Clunio</taxon>
    </lineage>
</organism>
<dbReference type="PANTHER" id="PTHR11241">
    <property type="entry name" value="DEOXYURIDINE 5'-TRIPHOSPHATE NUCLEOTIDOHYDROLASE"/>
    <property type="match status" value="1"/>
</dbReference>
<dbReference type="OrthoDB" id="419889at2759"/>
<keyword evidence="7" id="KW-1185">Reference proteome</keyword>
<keyword evidence="4" id="KW-0546">Nucleotide metabolism</keyword>
<dbReference type="Proteomes" id="UP000183832">
    <property type="component" value="Unassembled WGS sequence"/>
</dbReference>
<accession>A0A1J1IH90</accession>
<evidence type="ECO:0000256" key="4">
    <source>
        <dbReference type="ARBA" id="ARBA00023080"/>
    </source>
</evidence>
<dbReference type="InterPro" id="IPR029054">
    <property type="entry name" value="dUTPase-like"/>
</dbReference>
<dbReference type="GO" id="GO:0004170">
    <property type="term" value="F:dUTP diphosphatase activity"/>
    <property type="evidence" value="ECO:0007669"/>
    <property type="project" value="UniProtKB-EC"/>
</dbReference>
<dbReference type="Pfam" id="PF00692">
    <property type="entry name" value="dUTPase"/>
    <property type="match status" value="1"/>
</dbReference>
<feature type="domain" description="dUTPase-like" evidence="5">
    <location>
        <begin position="36"/>
        <end position="73"/>
    </location>
</feature>
<name>A0A1J1IH90_9DIPT</name>
<dbReference type="InterPro" id="IPR008181">
    <property type="entry name" value="dUTPase"/>
</dbReference>
<evidence type="ECO:0000256" key="2">
    <source>
        <dbReference type="ARBA" id="ARBA00006581"/>
    </source>
</evidence>
<dbReference type="InterPro" id="IPR036157">
    <property type="entry name" value="dUTPase-like_sf"/>
</dbReference>
<dbReference type="SUPFAM" id="SSF51283">
    <property type="entry name" value="dUTPase-like"/>
    <property type="match status" value="1"/>
</dbReference>
<evidence type="ECO:0000256" key="3">
    <source>
        <dbReference type="ARBA" id="ARBA00012379"/>
    </source>
</evidence>
<evidence type="ECO:0000313" key="7">
    <source>
        <dbReference type="Proteomes" id="UP000183832"/>
    </source>
</evidence>
<proteinExistence type="inferred from homology"/>
<dbReference type="Gene3D" id="2.70.40.10">
    <property type="match status" value="1"/>
</dbReference>
<evidence type="ECO:0000256" key="1">
    <source>
        <dbReference type="ARBA" id="ARBA00005142"/>
    </source>
</evidence>
<dbReference type="GO" id="GO:0006226">
    <property type="term" value="P:dUMP biosynthetic process"/>
    <property type="evidence" value="ECO:0007669"/>
    <property type="project" value="InterPro"/>
</dbReference>
<dbReference type="EMBL" id="CVRI01000051">
    <property type="protein sequence ID" value="CRK99587.1"/>
    <property type="molecule type" value="Genomic_DNA"/>
</dbReference>
<dbReference type="AlphaFoldDB" id="A0A1J1IH90"/>
<dbReference type="PANTHER" id="PTHR11241:SF0">
    <property type="entry name" value="DEOXYURIDINE 5'-TRIPHOSPHATE NUCLEOTIDOHYDROLASE"/>
    <property type="match status" value="1"/>
</dbReference>
<comment type="similarity">
    <text evidence="2">Belongs to the dUTPase family.</text>
</comment>
<dbReference type="EC" id="3.6.1.23" evidence="3"/>
<comment type="pathway">
    <text evidence="1">Pyrimidine metabolism; dUMP biosynthesis; dUMP from dCTP (dUTP route): step 2/2.</text>
</comment>
<dbReference type="GO" id="GO:0000287">
    <property type="term" value="F:magnesium ion binding"/>
    <property type="evidence" value="ECO:0007669"/>
    <property type="project" value="InterPro"/>
</dbReference>
<dbReference type="GO" id="GO:0046081">
    <property type="term" value="P:dUTP catabolic process"/>
    <property type="evidence" value="ECO:0007669"/>
    <property type="project" value="InterPro"/>
</dbReference>
<sequence length="75" mass="8091">MPVDSQPTLRFAKLTDKAFAPTKGSEKAAGFDLKSKGDRIAQLICERIYYPIIEEVPSLTETQRGAGGFGSTGNN</sequence>
<protein>
    <recommendedName>
        <fullName evidence="3">dUTP diphosphatase</fullName>
        <ecNumber evidence="3">3.6.1.23</ecNumber>
    </recommendedName>
</protein>